<proteinExistence type="inferred from homology"/>
<keyword evidence="4" id="KW-0496">Mitochondrion</keyword>
<dbReference type="AlphaFoldDB" id="A0A8K1XAS5"/>
<reference evidence="4" key="1">
    <citation type="submission" date="2021-07" db="EMBL/GenBank/DDBJ databases">
        <title>complete mitochondrial genome sequence of Lonicera japonica.</title>
        <authorList>
            <person name="Zhao Z."/>
        </authorList>
    </citation>
    <scope>NUCLEOTIDE SEQUENCE</scope>
</reference>
<organism evidence="4">
    <name type="scientific">Lonicera japonica</name>
    <name type="common">Japanese honeysuckle</name>
    <name type="synonym">Lonicera aureoreticulata</name>
    <dbReference type="NCBI Taxonomy" id="105884"/>
    <lineage>
        <taxon>Eukaryota</taxon>
        <taxon>Viridiplantae</taxon>
        <taxon>Streptophyta</taxon>
        <taxon>Embryophyta</taxon>
        <taxon>Tracheophyta</taxon>
        <taxon>Spermatophyta</taxon>
        <taxon>Magnoliopsida</taxon>
        <taxon>eudicotyledons</taxon>
        <taxon>Gunneridae</taxon>
        <taxon>Pentapetalae</taxon>
        <taxon>asterids</taxon>
        <taxon>campanulids</taxon>
        <taxon>Dipsacales</taxon>
        <taxon>Caprifoliaceae</taxon>
        <taxon>Lonicera</taxon>
    </lineage>
</organism>
<gene>
    <name evidence="4" type="primary">rps11</name>
</gene>
<comment type="similarity">
    <text evidence="1">Belongs to the universal ribosomal protein uS11 family.</text>
</comment>
<dbReference type="GO" id="GO:0003735">
    <property type="term" value="F:structural constituent of ribosome"/>
    <property type="evidence" value="ECO:0007669"/>
    <property type="project" value="InterPro"/>
</dbReference>
<dbReference type="EMBL" id="MZ504724">
    <property type="protein sequence ID" value="UHJ18756.1"/>
    <property type="molecule type" value="Genomic_DNA"/>
</dbReference>
<evidence type="ECO:0000256" key="1">
    <source>
        <dbReference type="ARBA" id="ARBA00006194"/>
    </source>
</evidence>
<dbReference type="SUPFAM" id="SSF53137">
    <property type="entry name" value="Translational machinery components"/>
    <property type="match status" value="1"/>
</dbReference>
<dbReference type="GO" id="GO:0005840">
    <property type="term" value="C:ribosome"/>
    <property type="evidence" value="ECO:0007669"/>
    <property type="project" value="UniProtKB-KW"/>
</dbReference>
<protein>
    <submittedName>
        <fullName evidence="4">Ribosomal protein S11</fullName>
    </submittedName>
</protein>
<accession>A0A8K1XAS5</accession>
<dbReference type="InterPro" id="IPR001971">
    <property type="entry name" value="Ribosomal_uS11"/>
</dbReference>
<keyword evidence="2 4" id="KW-0689">Ribosomal protein</keyword>
<dbReference type="PANTHER" id="PTHR11759">
    <property type="entry name" value="40S RIBOSOMAL PROTEIN S14/30S RIBOSOMAL PROTEIN S11"/>
    <property type="match status" value="1"/>
</dbReference>
<evidence type="ECO:0000256" key="3">
    <source>
        <dbReference type="ARBA" id="ARBA00023274"/>
    </source>
</evidence>
<dbReference type="GO" id="GO:0006412">
    <property type="term" value="P:translation"/>
    <property type="evidence" value="ECO:0007669"/>
    <property type="project" value="InterPro"/>
</dbReference>
<dbReference type="Gene3D" id="3.30.420.80">
    <property type="entry name" value="Ribosomal protein S11"/>
    <property type="match status" value="1"/>
</dbReference>
<dbReference type="InterPro" id="IPR036967">
    <property type="entry name" value="Ribosomal_uS11_sf"/>
</dbReference>
<geneLocation type="mitochondrion" evidence="4"/>
<evidence type="ECO:0000313" key="4">
    <source>
        <dbReference type="EMBL" id="UHJ18756.1"/>
    </source>
</evidence>
<name>A0A8K1XAS5_LONJA</name>
<dbReference type="GO" id="GO:1990904">
    <property type="term" value="C:ribonucleoprotein complex"/>
    <property type="evidence" value="ECO:0007669"/>
    <property type="project" value="UniProtKB-KW"/>
</dbReference>
<keyword evidence="3" id="KW-0687">Ribonucleoprotein</keyword>
<sequence length="290" mass="32682">MPQEKTTAERVEQQVFAGRTMNFVQSISEEDEQLERKRKRKDFVHLPPIHNKTFVTVTDARGNKKTGASAGCLGEFKGGSRLSRYAAEATAEHVGRSAINLGMKPVVMKVKGSTYFRKKKAVILSWREGYTFAECKRSEGVGDPSKMMYIHDVTQLPHNGCRLPRKRRVQIVPRSSPFSLYNNSGKNLTQREAGGSTRASALRLLRRASLLKQLADSEEMSFRLCSLMQLDEDRRMGGWKERNNRYDGENLFSYRLGPVMPNKLACGDSGAVAPPCARNFEFCRPVVRSV</sequence>
<dbReference type="HAMAP" id="MF_01310">
    <property type="entry name" value="Ribosomal_uS11"/>
    <property type="match status" value="1"/>
</dbReference>
<dbReference type="Pfam" id="PF00411">
    <property type="entry name" value="Ribosomal_S11"/>
    <property type="match status" value="1"/>
</dbReference>
<evidence type="ECO:0000256" key="2">
    <source>
        <dbReference type="ARBA" id="ARBA00022980"/>
    </source>
</evidence>